<dbReference type="InterPro" id="IPR005683">
    <property type="entry name" value="Tom22"/>
</dbReference>
<evidence type="ECO:0000313" key="12">
    <source>
        <dbReference type="EMBL" id="RKP01860.1"/>
    </source>
</evidence>
<keyword evidence="8" id="KW-0811">Translocation</keyword>
<evidence type="ECO:0000256" key="4">
    <source>
        <dbReference type="ARBA" id="ARBA00022692"/>
    </source>
</evidence>
<keyword evidence="10" id="KW-0472">Membrane</keyword>
<evidence type="ECO:0000256" key="2">
    <source>
        <dbReference type="ARBA" id="ARBA00009874"/>
    </source>
</evidence>
<evidence type="ECO:0000313" key="13">
    <source>
        <dbReference type="Proteomes" id="UP000274922"/>
    </source>
</evidence>
<evidence type="ECO:0000256" key="3">
    <source>
        <dbReference type="ARBA" id="ARBA00022448"/>
    </source>
</evidence>
<gene>
    <name evidence="12" type="ORF">CXG81DRAFT_6868</name>
</gene>
<reference evidence="13" key="1">
    <citation type="journal article" date="2018" name="Nat. Microbiol.">
        <title>Leveraging single-cell genomics to expand the fungal tree of life.</title>
        <authorList>
            <person name="Ahrendt S.R."/>
            <person name="Quandt C.A."/>
            <person name="Ciobanu D."/>
            <person name="Clum A."/>
            <person name="Salamov A."/>
            <person name="Andreopoulos B."/>
            <person name="Cheng J.F."/>
            <person name="Woyke T."/>
            <person name="Pelin A."/>
            <person name="Henrissat B."/>
            <person name="Reynolds N.K."/>
            <person name="Benny G.L."/>
            <person name="Smith M.E."/>
            <person name="James T.Y."/>
            <person name="Grigoriev I.V."/>
        </authorList>
    </citation>
    <scope>NUCLEOTIDE SEQUENCE [LARGE SCALE GENOMIC DNA]</scope>
    <source>
        <strain evidence="13">ATCC 52028</strain>
    </source>
</reference>
<keyword evidence="11" id="KW-0675">Receptor</keyword>
<dbReference type="PANTHER" id="PTHR12504">
    <property type="entry name" value="MITOCHONDRIAL IMPORT RECEPTOR SUBUNIT TOM22"/>
    <property type="match status" value="1"/>
</dbReference>
<proteinExistence type="inferred from homology"/>
<evidence type="ECO:0008006" key="14">
    <source>
        <dbReference type="Google" id="ProtNLM"/>
    </source>
</evidence>
<evidence type="ECO:0000256" key="7">
    <source>
        <dbReference type="ARBA" id="ARBA00022989"/>
    </source>
</evidence>
<comment type="subcellular location">
    <subcellularLocation>
        <location evidence="1">Mitochondrion outer membrane</location>
        <topology evidence="1">Single-pass membrane protein</topology>
    </subcellularLocation>
</comment>
<name>A0A4P9X9U8_9FUNG</name>
<dbReference type="STRING" id="1555241.A0A4P9X9U8"/>
<evidence type="ECO:0000256" key="1">
    <source>
        <dbReference type="ARBA" id="ARBA00004572"/>
    </source>
</evidence>
<sequence>EHYETEPELEAGSDASDVDDIDDIDALLNESLVDRIAALRDVVPPAQRAALCAAGASVAGAAAAAAKFVGKSAWILTTAASLLILPVMLEVDKESFALQQEAQMRQAQ</sequence>
<evidence type="ECO:0000256" key="9">
    <source>
        <dbReference type="ARBA" id="ARBA00023128"/>
    </source>
</evidence>
<feature type="non-terminal residue" evidence="12">
    <location>
        <position position="1"/>
    </location>
</feature>
<keyword evidence="9" id="KW-0496">Mitochondrion</keyword>
<dbReference type="EMBL" id="ML014159">
    <property type="protein sequence ID" value="RKP01860.1"/>
    <property type="molecule type" value="Genomic_DNA"/>
</dbReference>
<evidence type="ECO:0000256" key="6">
    <source>
        <dbReference type="ARBA" id="ARBA00022927"/>
    </source>
</evidence>
<organism evidence="12 13">
    <name type="scientific">Caulochytrium protostelioides</name>
    <dbReference type="NCBI Taxonomy" id="1555241"/>
    <lineage>
        <taxon>Eukaryota</taxon>
        <taxon>Fungi</taxon>
        <taxon>Fungi incertae sedis</taxon>
        <taxon>Chytridiomycota</taxon>
        <taxon>Chytridiomycota incertae sedis</taxon>
        <taxon>Chytridiomycetes</taxon>
        <taxon>Caulochytriales</taxon>
        <taxon>Caulochytriaceae</taxon>
        <taxon>Caulochytrium</taxon>
    </lineage>
</organism>
<evidence type="ECO:0000256" key="5">
    <source>
        <dbReference type="ARBA" id="ARBA00022787"/>
    </source>
</evidence>
<dbReference type="Proteomes" id="UP000274922">
    <property type="component" value="Unassembled WGS sequence"/>
</dbReference>
<accession>A0A4P9X9U8</accession>
<evidence type="ECO:0000256" key="8">
    <source>
        <dbReference type="ARBA" id="ARBA00023010"/>
    </source>
</evidence>
<dbReference type="PANTHER" id="PTHR12504:SF0">
    <property type="entry name" value="MITOCHONDRIAL IMPORT RECEPTOR SUBUNIT TOM22 HOMOLOG"/>
    <property type="match status" value="1"/>
</dbReference>
<keyword evidence="4" id="KW-0812">Transmembrane</keyword>
<dbReference type="CDD" id="cd22884">
    <property type="entry name" value="TOM22"/>
    <property type="match status" value="1"/>
</dbReference>
<dbReference type="OrthoDB" id="10016939at2759"/>
<keyword evidence="3" id="KW-0813">Transport</keyword>
<dbReference type="Pfam" id="PF04281">
    <property type="entry name" value="Tom22"/>
    <property type="match status" value="1"/>
</dbReference>
<evidence type="ECO:0000256" key="11">
    <source>
        <dbReference type="ARBA" id="ARBA00023170"/>
    </source>
</evidence>
<feature type="non-terminal residue" evidence="12">
    <location>
        <position position="108"/>
    </location>
</feature>
<protein>
    <recommendedName>
        <fullName evidence="14">Mitochondrial import translocase, subunit Tom22</fullName>
    </recommendedName>
</protein>
<keyword evidence="5" id="KW-1000">Mitochondrion outer membrane</keyword>
<evidence type="ECO:0000256" key="10">
    <source>
        <dbReference type="ARBA" id="ARBA00023136"/>
    </source>
</evidence>
<keyword evidence="13" id="KW-1185">Reference proteome</keyword>
<keyword evidence="7" id="KW-1133">Transmembrane helix</keyword>
<dbReference type="AlphaFoldDB" id="A0A4P9X9U8"/>
<comment type="similarity">
    <text evidence="2">Belongs to the Tom22 family.</text>
</comment>
<keyword evidence="6" id="KW-0653">Protein transport</keyword>
<dbReference type="GO" id="GO:0006886">
    <property type="term" value="P:intracellular protein transport"/>
    <property type="evidence" value="ECO:0007669"/>
    <property type="project" value="InterPro"/>
</dbReference>
<dbReference type="GO" id="GO:0005741">
    <property type="term" value="C:mitochondrial outer membrane"/>
    <property type="evidence" value="ECO:0007669"/>
    <property type="project" value="UniProtKB-SubCell"/>
</dbReference>